<dbReference type="PROSITE" id="PS50984">
    <property type="entry name" value="TRUD"/>
    <property type="match status" value="1"/>
</dbReference>
<evidence type="ECO:0000256" key="4">
    <source>
        <dbReference type="SAM" id="MobiDB-lite"/>
    </source>
</evidence>
<keyword evidence="3" id="KW-0413">Isomerase</keyword>
<dbReference type="InterPro" id="IPR020119">
    <property type="entry name" value="PsdUridine_synth_TruD_CS"/>
</dbReference>
<sequence length="722" mass="81215">MDDDEHPPKRARLSAPEGYDESLQRTAQVNSDEREKEARVGIDRFVVTDAPGFTGIFKQRYTDFLVNEILPNGQVVHLRKVELPAGKDVEEVNGQTAPVESMKHIQKRRLKESNEEQAAARSDISPDVNTQDTASVESKEGEFALNTEDSELLKSIFGQEIVDALLALHKKVLKHPHWKSRDFTPVNSSPMTDRLQRTEAHQALRRIFESRLESKTDNTNGCIKIIAASKPNPRSNARSAPTHTADGKALQVQGRGKVAWDQLGGEYLHFSLAKENKDTMETVNFIALQLKLNPKYFNFAGTKDRRGVTVQRVSGHRVHRDALAALNKRLYSARVGDFEYQASGLDLGDLGGNEFTIVLRDCRLSAGENPDVERRMAGLEEIVGRRVKEFEVKGWINYYGLQRFGTFTHGTGTIGLKILQGNFEGAVDLLLDYNSANLDHDNSALRGLISSDDLQRTEALHIWATQRDSRRALEKLPRRFSAESSIIKHLGFRDKKTGQTNRTRDFQGALSQIPRNLRLMYTHAYQSFVWNAVAGKRLELFGLNAVAGDLVIVGEKEKEQRKSKPNGEAEDDMEVDDAGEIIIKPTAEDSAGNTSENFTRARPLSQTEVESGNYDIFDVVLPLPGFDVEYPSNAIGAFYKDFMGSERGGGLDPYNMRRSWKDTSLSGDYRKLMARPLEGVKWEVRRYSDPEEQLVETDLDKHIDRPEKVERVSSGMDEDDFG</sequence>
<dbReference type="SUPFAM" id="SSF55120">
    <property type="entry name" value="Pseudouridine synthase"/>
    <property type="match status" value="1"/>
</dbReference>
<accession>A0A6A6H1D4</accession>
<dbReference type="InterPro" id="IPR020103">
    <property type="entry name" value="PsdUridine_synth_cat_dom_sf"/>
</dbReference>
<dbReference type="Pfam" id="PF01142">
    <property type="entry name" value="TruD"/>
    <property type="match status" value="1"/>
</dbReference>
<organism evidence="6 7">
    <name type="scientific">Viridothelium virens</name>
    <name type="common">Speckled blister lichen</name>
    <name type="synonym">Trypethelium virens</name>
    <dbReference type="NCBI Taxonomy" id="1048519"/>
    <lineage>
        <taxon>Eukaryota</taxon>
        <taxon>Fungi</taxon>
        <taxon>Dikarya</taxon>
        <taxon>Ascomycota</taxon>
        <taxon>Pezizomycotina</taxon>
        <taxon>Dothideomycetes</taxon>
        <taxon>Dothideomycetes incertae sedis</taxon>
        <taxon>Trypetheliales</taxon>
        <taxon>Trypetheliaceae</taxon>
        <taxon>Viridothelium</taxon>
    </lineage>
</organism>
<dbReference type="InterPro" id="IPR042214">
    <property type="entry name" value="TruD_catalytic"/>
</dbReference>
<feature type="region of interest" description="Disordered" evidence="4">
    <location>
        <begin position="556"/>
        <end position="576"/>
    </location>
</feature>
<dbReference type="PIRSF" id="PIRSF037016">
    <property type="entry name" value="Pseudouridin_synth_euk_prd"/>
    <property type="match status" value="1"/>
</dbReference>
<gene>
    <name evidence="6" type="ORF">EV356DRAFT_506951</name>
</gene>
<dbReference type="AlphaFoldDB" id="A0A6A6H1D4"/>
<dbReference type="PANTHER" id="PTHR13326">
    <property type="entry name" value="TRNA PSEUDOURIDINE SYNTHASE D"/>
    <property type="match status" value="1"/>
</dbReference>
<keyword evidence="7" id="KW-1185">Reference proteome</keyword>
<dbReference type="GO" id="GO:0005634">
    <property type="term" value="C:nucleus"/>
    <property type="evidence" value="ECO:0007669"/>
    <property type="project" value="TreeGrafter"/>
</dbReference>
<comment type="similarity">
    <text evidence="1">Belongs to the pseudouridine synthase TruD family.</text>
</comment>
<dbReference type="CDD" id="cd02576">
    <property type="entry name" value="PseudoU_synth_ScPUS7"/>
    <property type="match status" value="1"/>
</dbReference>
<feature type="compositionally biased region" description="Polar residues" evidence="4">
    <location>
        <begin position="127"/>
        <end position="136"/>
    </location>
</feature>
<keyword evidence="2" id="KW-0819">tRNA processing</keyword>
<evidence type="ECO:0000313" key="6">
    <source>
        <dbReference type="EMBL" id="KAF2231383.1"/>
    </source>
</evidence>
<dbReference type="PROSITE" id="PS01268">
    <property type="entry name" value="UPF0024"/>
    <property type="match status" value="1"/>
</dbReference>
<feature type="region of interest" description="Disordered" evidence="4">
    <location>
        <begin position="1"/>
        <end position="38"/>
    </location>
</feature>
<evidence type="ECO:0000256" key="3">
    <source>
        <dbReference type="ARBA" id="ARBA00023235"/>
    </source>
</evidence>
<reference evidence="6" key="1">
    <citation type="journal article" date="2020" name="Stud. Mycol.">
        <title>101 Dothideomycetes genomes: a test case for predicting lifestyles and emergence of pathogens.</title>
        <authorList>
            <person name="Haridas S."/>
            <person name="Albert R."/>
            <person name="Binder M."/>
            <person name="Bloem J."/>
            <person name="Labutti K."/>
            <person name="Salamov A."/>
            <person name="Andreopoulos B."/>
            <person name="Baker S."/>
            <person name="Barry K."/>
            <person name="Bills G."/>
            <person name="Bluhm B."/>
            <person name="Cannon C."/>
            <person name="Castanera R."/>
            <person name="Culley D."/>
            <person name="Daum C."/>
            <person name="Ezra D."/>
            <person name="Gonzalez J."/>
            <person name="Henrissat B."/>
            <person name="Kuo A."/>
            <person name="Liang C."/>
            <person name="Lipzen A."/>
            <person name="Lutzoni F."/>
            <person name="Magnuson J."/>
            <person name="Mondo S."/>
            <person name="Nolan M."/>
            <person name="Ohm R."/>
            <person name="Pangilinan J."/>
            <person name="Park H.-J."/>
            <person name="Ramirez L."/>
            <person name="Alfaro M."/>
            <person name="Sun H."/>
            <person name="Tritt A."/>
            <person name="Yoshinaga Y."/>
            <person name="Zwiers L.-H."/>
            <person name="Turgeon B."/>
            <person name="Goodwin S."/>
            <person name="Spatafora J."/>
            <person name="Crous P."/>
            <person name="Grigoriev I."/>
        </authorList>
    </citation>
    <scope>NUCLEOTIDE SEQUENCE</scope>
    <source>
        <strain evidence="6">Tuck. ex Michener</strain>
    </source>
</reference>
<evidence type="ECO:0000256" key="1">
    <source>
        <dbReference type="ARBA" id="ARBA00007953"/>
    </source>
</evidence>
<feature type="compositionally biased region" description="Basic and acidic residues" evidence="4">
    <location>
        <begin position="556"/>
        <end position="567"/>
    </location>
</feature>
<evidence type="ECO:0000259" key="5">
    <source>
        <dbReference type="PROSITE" id="PS50984"/>
    </source>
</evidence>
<dbReference type="InterPro" id="IPR001656">
    <property type="entry name" value="PsdUridine_synth_TruD"/>
</dbReference>
<proteinExistence type="inferred from homology"/>
<dbReference type="GO" id="GO:0009982">
    <property type="term" value="F:pseudouridine synthase activity"/>
    <property type="evidence" value="ECO:0007669"/>
    <property type="project" value="InterPro"/>
</dbReference>
<evidence type="ECO:0000256" key="2">
    <source>
        <dbReference type="ARBA" id="ARBA00022694"/>
    </source>
</evidence>
<dbReference type="EMBL" id="ML991827">
    <property type="protein sequence ID" value="KAF2231383.1"/>
    <property type="molecule type" value="Genomic_DNA"/>
</dbReference>
<protein>
    <submittedName>
        <fullName evidence="6">Pseudouridine synthase</fullName>
    </submittedName>
</protein>
<dbReference type="NCBIfam" id="TIGR00094">
    <property type="entry name" value="tRNA_TruD_broad"/>
    <property type="match status" value="1"/>
</dbReference>
<dbReference type="Proteomes" id="UP000800092">
    <property type="component" value="Unassembled WGS sequence"/>
</dbReference>
<dbReference type="GO" id="GO:0003723">
    <property type="term" value="F:RNA binding"/>
    <property type="evidence" value="ECO:0007669"/>
    <property type="project" value="InterPro"/>
</dbReference>
<name>A0A6A6H1D4_VIRVR</name>
<feature type="domain" description="TRUD" evidence="5">
    <location>
        <begin position="394"/>
        <end position="675"/>
    </location>
</feature>
<dbReference type="Gene3D" id="3.30.2350.20">
    <property type="entry name" value="TruD, catalytic domain"/>
    <property type="match status" value="2"/>
</dbReference>
<dbReference type="OrthoDB" id="447290at2759"/>
<dbReference type="GO" id="GO:0001522">
    <property type="term" value="P:pseudouridine synthesis"/>
    <property type="evidence" value="ECO:0007669"/>
    <property type="project" value="InterPro"/>
</dbReference>
<evidence type="ECO:0000313" key="7">
    <source>
        <dbReference type="Proteomes" id="UP000800092"/>
    </source>
</evidence>
<feature type="non-terminal residue" evidence="6">
    <location>
        <position position="722"/>
    </location>
</feature>
<dbReference type="InterPro" id="IPR011760">
    <property type="entry name" value="PsdUridine_synth_TruD_insert"/>
</dbReference>
<dbReference type="GO" id="GO:0008033">
    <property type="term" value="P:tRNA processing"/>
    <property type="evidence" value="ECO:0007669"/>
    <property type="project" value="UniProtKB-KW"/>
</dbReference>
<dbReference type="PANTHER" id="PTHR13326:SF21">
    <property type="entry name" value="PSEUDOURIDYLATE SYNTHASE PUS7L"/>
    <property type="match status" value="1"/>
</dbReference>
<feature type="region of interest" description="Disordered" evidence="4">
    <location>
        <begin position="111"/>
        <end position="142"/>
    </location>
</feature>